<dbReference type="Proteomes" id="UP000321155">
    <property type="component" value="Unassembled WGS sequence"/>
</dbReference>
<dbReference type="InterPro" id="IPR002525">
    <property type="entry name" value="Transp_IS110-like_N"/>
</dbReference>
<feature type="domain" description="Transposase IS116/IS110/IS902 C-terminal" evidence="2">
    <location>
        <begin position="238"/>
        <end position="321"/>
    </location>
</feature>
<evidence type="ECO:0000259" key="2">
    <source>
        <dbReference type="Pfam" id="PF02371"/>
    </source>
</evidence>
<dbReference type="Pfam" id="PF01548">
    <property type="entry name" value="DEDD_Tnp_IS110"/>
    <property type="match status" value="1"/>
</dbReference>
<dbReference type="NCBIfam" id="NF033542">
    <property type="entry name" value="transpos_IS110"/>
    <property type="match status" value="1"/>
</dbReference>
<dbReference type="InterPro" id="IPR047650">
    <property type="entry name" value="Transpos_IS110"/>
</dbReference>
<name>A0ABQ0X9R0_9MICC</name>
<organism evidence="3 4">
    <name type="scientific">Kocuria flava</name>
    <dbReference type="NCBI Taxonomy" id="446860"/>
    <lineage>
        <taxon>Bacteria</taxon>
        <taxon>Bacillati</taxon>
        <taxon>Actinomycetota</taxon>
        <taxon>Actinomycetes</taxon>
        <taxon>Micrococcales</taxon>
        <taxon>Micrococcaceae</taxon>
        <taxon>Kocuria</taxon>
    </lineage>
</organism>
<gene>
    <name evidence="3" type="ORF">KFL01_31700</name>
</gene>
<dbReference type="PANTHER" id="PTHR33055">
    <property type="entry name" value="TRANSPOSASE FOR INSERTION SEQUENCE ELEMENT IS1111A"/>
    <property type="match status" value="1"/>
</dbReference>
<dbReference type="PANTHER" id="PTHR33055:SF16">
    <property type="entry name" value="TRANSPOSASE FOR INSERTION SEQUENCE ELEMENT IS1547"/>
    <property type="match status" value="1"/>
</dbReference>
<feature type="domain" description="Transposase IS110-like N-terminal" evidence="1">
    <location>
        <begin position="20"/>
        <end position="174"/>
    </location>
</feature>
<keyword evidence="4" id="KW-1185">Reference proteome</keyword>
<comment type="caution">
    <text evidence="3">The sequence shown here is derived from an EMBL/GenBank/DDBJ whole genome shotgun (WGS) entry which is preliminary data.</text>
</comment>
<evidence type="ECO:0000259" key="1">
    <source>
        <dbReference type="Pfam" id="PF01548"/>
    </source>
</evidence>
<proteinExistence type="predicted"/>
<dbReference type="Pfam" id="PF02371">
    <property type="entry name" value="Transposase_20"/>
    <property type="match status" value="1"/>
</dbReference>
<dbReference type="EMBL" id="BJZR01000230">
    <property type="protein sequence ID" value="GEO93864.1"/>
    <property type="molecule type" value="Genomic_DNA"/>
</dbReference>
<reference evidence="3 4" key="1">
    <citation type="submission" date="2019-07" db="EMBL/GenBank/DDBJ databases">
        <title>Whole genome shotgun sequence of Kocuria flava NBRC 107626.</title>
        <authorList>
            <person name="Hosoyama A."/>
            <person name="Uohara A."/>
            <person name="Ohji S."/>
            <person name="Ichikawa N."/>
        </authorList>
    </citation>
    <scope>NUCLEOTIDE SEQUENCE [LARGE SCALE GENOMIC DNA]</scope>
    <source>
        <strain evidence="3 4">NBRC 107626</strain>
    </source>
</reference>
<accession>A0ABQ0X9R0</accession>
<evidence type="ECO:0000313" key="3">
    <source>
        <dbReference type="EMBL" id="GEO93864.1"/>
    </source>
</evidence>
<evidence type="ECO:0000313" key="4">
    <source>
        <dbReference type="Proteomes" id="UP000321155"/>
    </source>
</evidence>
<protein>
    <submittedName>
        <fullName evidence="3">IS110 family transposase</fullName>
    </submittedName>
</protein>
<sequence length="369" mass="40357">MSTAVTPPAHDEKDPQMIIIGVDPHKTTHTATVLEGATSTELGTLRITASLEDYQRLLAWADAWAPRQWAIENAEGLGHHLAQWLLAHGEEVLDVPPTATARFRSLSRGGRRKNDRIDAAAAAGSAAVHGDSRRVFPEGHADALALLAERRQSLSQHRTRLLNQLHALLRELVPGGAPRSLTATRAAQLLRRVRPISTADRIRRQLARDLIAEVRHHDRLVATNTEQIQELLSEQPTTLTEIVGIGPVLAARILAGTGDPRRFPTAAAFANYSGTAPIQIASADHSRHRLSRYGNRDLNSAIHSVAIIQIRTRSSAGHAYYAKKRAEGKAPREAIRCLKRQLASTVWRTMIKDCSARSTQVPETVALAA</sequence>
<dbReference type="InterPro" id="IPR003346">
    <property type="entry name" value="Transposase_20"/>
</dbReference>